<dbReference type="Proteomes" id="UP000253250">
    <property type="component" value="Unassembled WGS sequence"/>
</dbReference>
<dbReference type="SUPFAM" id="SSF50182">
    <property type="entry name" value="Sm-like ribonucleoproteins"/>
    <property type="match status" value="1"/>
</dbReference>
<dbReference type="InterPro" id="IPR006685">
    <property type="entry name" value="MscS_channel_2nd"/>
</dbReference>
<keyword evidence="3 5" id="KW-1133">Transmembrane helix</keyword>
<keyword evidence="5" id="KW-0406">Ion transport</keyword>
<evidence type="ECO:0000256" key="1">
    <source>
        <dbReference type="ARBA" id="ARBA00004370"/>
    </source>
</evidence>
<comment type="caution">
    <text evidence="5">Lacks conserved residue(s) required for the propagation of feature annotation.</text>
</comment>
<dbReference type="PANTHER" id="PTHR30221">
    <property type="entry name" value="SMALL-CONDUCTANCE MECHANOSENSITIVE CHANNEL"/>
    <property type="match status" value="1"/>
</dbReference>
<evidence type="ECO:0000313" key="7">
    <source>
        <dbReference type="Proteomes" id="UP000253250"/>
    </source>
</evidence>
<evidence type="ECO:0000256" key="4">
    <source>
        <dbReference type="ARBA" id="ARBA00023136"/>
    </source>
</evidence>
<evidence type="ECO:0000313" key="6">
    <source>
        <dbReference type="EMBL" id="RCN58373.1"/>
    </source>
</evidence>
<feature type="transmembrane region" description="Helical" evidence="5">
    <location>
        <begin position="15"/>
        <end position="32"/>
    </location>
</feature>
<protein>
    <recommendedName>
        <fullName evidence="5">Small-conductance mechanosensitive channel</fullName>
    </recommendedName>
</protein>
<dbReference type="EMBL" id="PSYR01000001">
    <property type="protein sequence ID" value="RCN58373.1"/>
    <property type="molecule type" value="Genomic_DNA"/>
</dbReference>
<comment type="function">
    <text evidence="5">Mechanosensitive channel that participates in the regulation of osmotic pressure changes within the cell, opening in response to stretch forces in the membrane lipid bilayer, without the need for other proteins. Contributes to normal resistance to hypoosmotic shock. Forms an ion channel of 1.0 nanosiemens conductance with a slight preference for anions.</text>
</comment>
<dbReference type="STRING" id="163359.A9R16_11235"/>
<dbReference type="OrthoDB" id="8685113at2"/>
<dbReference type="AlphaFoldDB" id="A0A1C2G1S3"/>
<reference evidence="6 7" key="1">
    <citation type="submission" date="2018-02" db="EMBL/GenBank/DDBJ databases">
        <title>Insights into the biology of acidophilic members of the Acidiferrobacteraceae family derived from comparative genomic analyses.</title>
        <authorList>
            <person name="Issotta F."/>
            <person name="Thyssen C."/>
            <person name="Mena C."/>
            <person name="Moya A."/>
            <person name="Bellenberg S."/>
            <person name="Sproer C."/>
            <person name="Covarrubias P.C."/>
            <person name="Sand W."/>
            <person name="Quatrini R."/>
            <person name="Vera M."/>
        </authorList>
    </citation>
    <scope>NUCLEOTIDE SEQUENCE [LARGE SCALE GENOMIC DNA]</scope>
    <source>
        <strain evidence="7">m-1</strain>
    </source>
</reference>
<dbReference type="Gene3D" id="2.30.30.60">
    <property type="match status" value="1"/>
</dbReference>
<evidence type="ECO:0000256" key="5">
    <source>
        <dbReference type="RuleBase" id="RU369025"/>
    </source>
</evidence>
<keyword evidence="5" id="KW-1003">Cell membrane</keyword>
<gene>
    <name evidence="6" type="ORF">C4900_00810</name>
</gene>
<accession>A0A1C2G1S3</accession>
<keyword evidence="5" id="KW-0813">Transport</keyword>
<keyword evidence="5" id="KW-0407">Ion channel</keyword>
<comment type="caution">
    <text evidence="6">The sequence shown here is derived from an EMBL/GenBank/DDBJ whole genome shotgun (WGS) entry which is preliminary data.</text>
</comment>
<keyword evidence="5" id="KW-0997">Cell inner membrane</keyword>
<dbReference type="Pfam" id="PF00924">
    <property type="entry name" value="MS_channel_2nd"/>
    <property type="match status" value="1"/>
</dbReference>
<comment type="subcellular location">
    <subcellularLocation>
        <location evidence="5">Cell inner membrane</location>
        <topology evidence="5">Multi-pass membrane protein</topology>
    </subcellularLocation>
    <subcellularLocation>
        <location evidence="1">Membrane</location>
    </subcellularLocation>
</comment>
<sequence>MLLSVPSSHRVLVNLWKPFLVLVGGLFVLRYLKRGLYQALVLLQRNSLFSAGTLHAIGRYVTVLLYVLLVLVALRIAGFPVSGVLDTFTGFLAVLGVGMVAVWTILSNITATFFMLIWRPYQLGQHIEVLPDGIKGKVLDSNLMYTEVEEPHGSTVLIPNNLFFQKYVRRLPLPVKSTVLLSAQLRAGVVGGEDEDGPRAPGPVVRD</sequence>
<keyword evidence="4 5" id="KW-0472">Membrane</keyword>
<dbReference type="GO" id="GO:0008381">
    <property type="term" value="F:mechanosensitive monoatomic ion channel activity"/>
    <property type="evidence" value="ECO:0007669"/>
    <property type="project" value="InterPro"/>
</dbReference>
<dbReference type="Gene3D" id="1.10.287.1260">
    <property type="match status" value="1"/>
</dbReference>
<dbReference type="RefSeq" id="WP_065970132.1">
    <property type="nucleotide sequence ID" value="NZ_CP080624.1"/>
</dbReference>
<comment type="subunit">
    <text evidence="5">Homoheptamer.</text>
</comment>
<name>A0A1C2G1S3_9GAMM</name>
<dbReference type="GO" id="GO:0005886">
    <property type="term" value="C:plasma membrane"/>
    <property type="evidence" value="ECO:0007669"/>
    <property type="project" value="UniProtKB-SubCell"/>
</dbReference>
<feature type="transmembrane region" description="Helical" evidence="5">
    <location>
        <begin position="53"/>
        <end position="78"/>
    </location>
</feature>
<evidence type="ECO:0000256" key="2">
    <source>
        <dbReference type="ARBA" id="ARBA00022692"/>
    </source>
</evidence>
<feature type="transmembrane region" description="Helical" evidence="5">
    <location>
        <begin position="90"/>
        <end position="118"/>
    </location>
</feature>
<dbReference type="InterPro" id="IPR010920">
    <property type="entry name" value="LSM_dom_sf"/>
</dbReference>
<keyword evidence="7" id="KW-1185">Reference proteome</keyword>
<proteinExistence type="inferred from homology"/>
<dbReference type="InterPro" id="IPR023408">
    <property type="entry name" value="MscS_beta-dom_sf"/>
</dbReference>
<evidence type="ECO:0000256" key="3">
    <source>
        <dbReference type="ARBA" id="ARBA00022989"/>
    </source>
</evidence>
<dbReference type="PANTHER" id="PTHR30221:SF8">
    <property type="entry name" value="SMALL-CONDUCTANCE MECHANOSENSITIVE CHANNEL"/>
    <property type="match status" value="1"/>
</dbReference>
<dbReference type="InterPro" id="IPR045275">
    <property type="entry name" value="MscS_archaea/bacteria_type"/>
</dbReference>
<keyword evidence="2 5" id="KW-0812">Transmembrane</keyword>
<organism evidence="6 7">
    <name type="scientific">Acidiferrobacter thiooxydans</name>
    <dbReference type="NCBI Taxonomy" id="163359"/>
    <lineage>
        <taxon>Bacteria</taxon>
        <taxon>Pseudomonadati</taxon>
        <taxon>Pseudomonadota</taxon>
        <taxon>Gammaproteobacteria</taxon>
        <taxon>Acidiferrobacterales</taxon>
        <taxon>Acidiferrobacteraceae</taxon>
        <taxon>Acidiferrobacter</taxon>
    </lineage>
</organism>
<comment type="similarity">
    <text evidence="5">Belongs to the MscS (TC 1.A.23) family.</text>
</comment>